<accession>A0ACC2USZ7</accession>
<dbReference type="EMBL" id="QTSX02000045">
    <property type="protein sequence ID" value="KAJ9089477.1"/>
    <property type="molecule type" value="Genomic_DNA"/>
</dbReference>
<evidence type="ECO:0000313" key="1">
    <source>
        <dbReference type="EMBL" id="KAJ9089477.1"/>
    </source>
</evidence>
<reference evidence="1" key="1">
    <citation type="submission" date="2022-04" db="EMBL/GenBank/DDBJ databases">
        <title>Genome of the entomopathogenic fungus Entomophthora muscae.</title>
        <authorList>
            <person name="Elya C."/>
            <person name="Lovett B.R."/>
            <person name="Lee E."/>
            <person name="Macias A.M."/>
            <person name="Hajek A.E."/>
            <person name="De Bivort B.L."/>
            <person name="Kasson M.T."/>
            <person name="De Fine Licht H.H."/>
            <person name="Stajich J.E."/>
        </authorList>
    </citation>
    <scope>NUCLEOTIDE SEQUENCE</scope>
    <source>
        <strain evidence="1">Berkeley</strain>
    </source>
</reference>
<evidence type="ECO:0000313" key="2">
    <source>
        <dbReference type="Proteomes" id="UP001165960"/>
    </source>
</evidence>
<proteinExistence type="predicted"/>
<name>A0ACC2USZ7_9FUNG</name>
<protein>
    <submittedName>
        <fullName evidence="1">Uncharacterized protein</fullName>
    </submittedName>
</protein>
<sequence length="129" mass="14268">MNFTSFWMGPWALYHPPLWVGTPESCLSLASTPVSPPEPFIMPSILSPFKDAFDTTLSCALPPHSCHNLTFKTTVEVVKIDAPMYPLSELEDRALSAWLDDMLAKGWIVNKASLVSSLVVFAKELGRTL</sequence>
<comment type="caution">
    <text evidence="1">The sequence shown here is derived from an EMBL/GenBank/DDBJ whole genome shotgun (WGS) entry which is preliminary data.</text>
</comment>
<organism evidence="1 2">
    <name type="scientific">Entomophthora muscae</name>
    <dbReference type="NCBI Taxonomy" id="34485"/>
    <lineage>
        <taxon>Eukaryota</taxon>
        <taxon>Fungi</taxon>
        <taxon>Fungi incertae sedis</taxon>
        <taxon>Zoopagomycota</taxon>
        <taxon>Entomophthoromycotina</taxon>
        <taxon>Entomophthoromycetes</taxon>
        <taxon>Entomophthorales</taxon>
        <taxon>Entomophthoraceae</taxon>
        <taxon>Entomophthora</taxon>
    </lineage>
</organism>
<dbReference type="Proteomes" id="UP001165960">
    <property type="component" value="Unassembled WGS sequence"/>
</dbReference>
<keyword evidence="2" id="KW-1185">Reference proteome</keyword>
<gene>
    <name evidence="1" type="ORF">DSO57_1012595</name>
</gene>